<dbReference type="AlphaFoldDB" id="A0A1G5X1G3"/>
<accession>A0A1G5X1G3</accession>
<dbReference type="Proteomes" id="UP000323439">
    <property type="component" value="Unassembled WGS sequence"/>
</dbReference>
<evidence type="ECO:0000313" key="2">
    <source>
        <dbReference type="Proteomes" id="UP000323439"/>
    </source>
</evidence>
<name>A0A1G5X1G3_9EURY</name>
<evidence type="ECO:0000313" key="1">
    <source>
        <dbReference type="EMBL" id="SDA64268.1"/>
    </source>
</evidence>
<organism evidence="1 2">
    <name type="scientific">Methanobrevibacter millerae</name>
    <dbReference type="NCBI Taxonomy" id="230361"/>
    <lineage>
        <taxon>Archaea</taxon>
        <taxon>Methanobacteriati</taxon>
        <taxon>Methanobacteriota</taxon>
        <taxon>Methanomada group</taxon>
        <taxon>Methanobacteria</taxon>
        <taxon>Methanobacteriales</taxon>
        <taxon>Methanobacteriaceae</taxon>
        <taxon>Methanobrevibacter</taxon>
    </lineage>
</organism>
<dbReference type="EMBL" id="FMXB01000016">
    <property type="protein sequence ID" value="SDA64268.1"/>
    <property type="molecule type" value="Genomic_DNA"/>
</dbReference>
<dbReference type="OrthoDB" id="78248at2157"/>
<proteinExistence type="predicted"/>
<gene>
    <name evidence="1" type="ORF">SAMN02910315_01886</name>
</gene>
<keyword evidence="2" id="KW-1185">Reference proteome</keyword>
<evidence type="ECO:0008006" key="3">
    <source>
        <dbReference type="Google" id="ProtNLM"/>
    </source>
</evidence>
<protein>
    <recommendedName>
        <fullName evidence="3">Double zinc ribbon</fullName>
    </recommendedName>
</protein>
<sequence length="157" mass="17916">MECVNCGEEFDEEFNDDCPYCGCSADAVICPDCGSAVDDDITCSACGYMLNDPYEDYYAEDSEDDDDWEEEDFDDDEIRYGGENTCADCTYWQAHPLGSAHGMICQKTGAITDPDDSCGHFVRMFHSSNYGDEGQYSFTDTEQEKKRKLDMWRTRRF</sequence>
<reference evidence="1 2" key="1">
    <citation type="submission" date="2016-10" db="EMBL/GenBank/DDBJ databases">
        <authorList>
            <person name="Varghese N."/>
            <person name="Submissions S."/>
        </authorList>
    </citation>
    <scope>NUCLEOTIDE SEQUENCE [LARGE SCALE GENOMIC DNA]</scope>
    <source>
        <strain evidence="1 2">DSM 16643</strain>
    </source>
</reference>
<dbReference type="RefSeq" id="WP_149732396.1">
    <property type="nucleotide sequence ID" value="NZ_FMXB01000016.1"/>
</dbReference>